<dbReference type="Pfam" id="PF00009">
    <property type="entry name" value="GTP_EFTU"/>
    <property type="match status" value="1"/>
</dbReference>
<evidence type="ECO:0000256" key="2">
    <source>
        <dbReference type="ARBA" id="ARBA00023134"/>
    </source>
</evidence>
<accession>A0A830I029</accession>
<feature type="compositionally biased region" description="Basic and acidic residues" evidence="3">
    <location>
        <begin position="238"/>
        <end position="247"/>
    </location>
</feature>
<dbReference type="PANTHER" id="PTHR42908">
    <property type="entry name" value="TRANSLATION ELONGATION FACTOR-RELATED"/>
    <property type="match status" value="1"/>
</dbReference>
<dbReference type="CDD" id="cd04096">
    <property type="entry name" value="eEF2_snRNP_like_C"/>
    <property type="match status" value="1"/>
</dbReference>
<dbReference type="SMART" id="SM00838">
    <property type="entry name" value="EFG_C"/>
    <property type="match status" value="1"/>
</dbReference>
<evidence type="ECO:0000259" key="4">
    <source>
        <dbReference type="PROSITE" id="PS51722"/>
    </source>
</evidence>
<proteinExistence type="predicted"/>
<dbReference type="EMBL" id="BNJQ01000032">
    <property type="protein sequence ID" value="GHP11051.1"/>
    <property type="molecule type" value="Genomic_DNA"/>
</dbReference>
<gene>
    <name evidence="5" type="ORF">PPROV_000978100</name>
</gene>
<dbReference type="SUPFAM" id="SSF54980">
    <property type="entry name" value="EF-G C-terminal domain-like"/>
    <property type="match status" value="2"/>
</dbReference>
<dbReference type="PANTHER" id="PTHR42908:SF3">
    <property type="entry name" value="ELONGATION FACTOR-LIKE GTPASE 1"/>
    <property type="match status" value="1"/>
</dbReference>
<sequence length="1017" mass="108883">MSLPLGSSSGLVRNLCVLAHVDHGKTTLTDSLVASNGLIHPRMAGRLRYLDSRDDEQARGITMKASCVSLLYNYNADNGGGNGNGNADSSSAPPTPSYANDAVAIDTNNASSTSTSGASKHVLHLVDSPGHVDFDAEAAAAARVSDGAYVVVDAAEGVRVQTRASLRRSFDERLAPVLVINKLDRLFTELAMSPLEVFQRCRRLVDDANAVMSAFHSELHLADADNEAENGESTSGGEKNDEQESPSHRYWGNPAPFDAARGNVVFASAIDGWAFRTCDFARVYAKRWECKAASLTKVLFGDYAFNPKTKKVLKTGKGATPMFAQFIVEPLSKIYAIRDASIASGTIANGEEPPHAARMKAIATSLGLDKLPGVAKELVHRDANVALRALLQAWMPLAETLMATAVECFPCPSEAMAYRWPVLCPSEETRRDEGEQGEGVLFFVAKMAVVPSNLLGRGGADDELVAFGRVFRGTLLPGQSLCVLGETGPPRWGTAEAVYLSMGRAFHQVSRAPVGNLVAVAGLGDVVVKSATLASQPGGTPLLPLSRHFRAAPVVRVAVSPTNGVADLPRLAEGLRRLHAIDPLVEVVLAESGEHVVCAAGEVHLDTCLRDLQDVFAKVPVTASAPLVQFKETVTHGAGDAWGQWCSATSADSRLVVRARARPMPIAISSAILDHAVEISALFSTGNDDDIVEDGELSPEQQQERQQQVVDFAEQQKKVQMSADVDRVRDAITRALNEVEDAHSEDARDTWRQLLSRLWALGSRGGVANALLATDEQGASEAAAFLGLAQSTESEEKVRGHFAWQVRAGFQLACAGGPLCEEPLHGVCFEADVQWADGIGADEIEECTSDTTFAYRTMLLSRDVMRQAVLSAGPRLVQAMYSCEISTSSEGLGGTYAAVGRARGRVVSETMLEGTGDFLIAAMLPVARSFGFVEDLRSRSGGSANASMAFSHWEELESDPTARVMAVVEGDEDGIEDESLGNIAVEYVDNVRRRKGLAVEEKVVKSATKQRTRARKV</sequence>
<dbReference type="PRINTS" id="PR00315">
    <property type="entry name" value="ELONGATNFCT"/>
</dbReference>
<dbReference type="GO" id="GO:0005525">
    <property type="term" value="F:GTP binding"/>
    <property type="evidence" value="ECO:0007669"/>
    <property type="project" value="UniProtKB-KW"/>
</dbReference>
<dbReference type="Gene3D" id="2.40.30.10">
    <property type="entry name" value="Translation factors"/>
    <property type="match status" value="1"/>
</dbReference>
<dbReference type="SUPFAM" id="SSF50447">
    <property type="entry name" value="Translation proteins"/>
    <property type="match status" value="1"/>
</dbReference>
<organism evidence="5 6">
    <name type="scientific">Pycnococcus provasolii</name>
    <dbReference type="NCBI Taxonomy" id="41880"/>
    <lineage>
        <taxon>Eukaryota</taxon>
        <taxon>Viridiplantae</taxon>
        <taxon>Chlorophyta</taxon>
        <taxon>Pseudoscourfieldiophyceae</taxon>
        <taxon>Pseudoscourfieldiales</taxon>
        <taxon>Pycnococcaceae</taxon>
        <taxon>Pycnococcus</taxon>
    </lineage>
</organism>
<dbReference type="Gene3D" id="3.30.70.240">
    <property type="match status" value="1"/>
</dbReference>
<dbReference type="Gene3D" id="3.40.50.300">
    <property type="entry name" value="P-loop containing nucleotide triphosphate hydrolases"/>
    <property type="match status" value="1"/>
</dbReference>
<dbReference type="GO" id="GO:0043022">
    <property type="term" value="F:ribosome binding"/>
    <property type="evidence" value="ECO:0007669"/>
    <property type="project" value="TreeGrafter"/>
</dbReference>
<dbReference type="InterPro" id="IPR000795">
    <property type="entry name" value="T_Tr_GTP-bd_dom"/>
</dbReference>
<dbReference type="GO" id="GO:0042256">
    <property type="term" value="P:cytosolic ribosome assembly"/>
    <property type="evidence" value="ECO:0007669"/>
    <property type="project" value="TreeGrafter"/>
</dbReference>
<dbReference type="GO" id="GO:1990904">
    <property type="term" value="C:ribonucleoprotein complex"/>
    <property type="evidence" value="ECO:0007669"/>
    <property type="project" value="TreeGrafter"/>
</dbReference>
<dbReference type="InterPro" id="IPR009000">
    <property type="entry name" value="Transl_B-barrel_sf"/>
</dbReference>
<reference evidence="5" key="1">
    <citation type="submission" date="2020-10" db="EMBL/GenBank/DDBJ databases">
        <title>Unveiling of a novel bifunctional photoreceptor, Dualchrome1, isolated from a cosmopolitan green alga.</title>
        <authorList>
            <person name="Suzuki S."/>
            <person name="Kawachi M."/>
        </authorList>
    </citation>
    <scope>NUCLEOTIDE SEQUENCE</scope>
    <source>
        <strain evidence="5">NIES 2893</strain>
    </source>
</reference>
<name>A0A830I029_9CHLO</name>
<dbReference type="AlphaFoldDB" id="A0A830I029"/>
<dbReference type="Proteomes" id="UP000660262">
    <property type="component" value="Unassembled WGS sequence"/>
</dbReference>
<keyword evidence="1" id="KW-0547">Nucleotide-binding</keyword>
<dbReference type="InterPro" id="IPR027417">
    <property type="entry name" value="P-loop_NTPase"/>
</dbReference>
<protein>
    <recommendedName>
        <fullName evidence="4">Tr-type G domain-containing protein</fullName>
    </recommendedName>
</protein>
<keyword evidence="2" id="KW-0342">GTP-binding</keyword>
<evidence type="ECO:0000256" key="3">
    <source>
        <dbReference type="SAM" id="MobiDB-lite"/>
    </source>
</evidence>
<dbReference type="SUPFAM" id="SSF54211">
    <property type="entry name" value="Ribosomal protein S5 domain 2-like"/>
    <property type="match status" value="1"/>
</dbReference>
<dbReference type="Gene3D" id="3.30.230.10">
    <property type="match status" value="1"/>
</dbReference>
<keyword evidence="6" id="KW-1185">Reference proteome</keyword>
<dbReference type="FunFam" id="3.30.70.870:FF:000002">
    <property type="entry name" value="Translation elongation factor 2"/>
    <property type="match status" value="1"/>
</dbReference>
<comment type="caution">
    <text evidence="5">The sequence shown here is derived from an EMBL/GenBank/DDBJ whole genome shotgun (WGS) entry which is preliminary data.</text>
</comment>
<dbReference type="InterPro" id="IPR014721">
    <property type="entry name" value="Ribsml_uS5_D2-typ_fold_subgr"/>
</dbReference>
<dbReference type="InterPro" id="IPR020568">
    <property type="entry name" value="Ribosomal_Su5_D2-typ_SF"/>
</dbReference>
<dbReference type="GO" id="GO:0005829">
    <property type="term" value="C:cytosol"/>
    <property type="evidence" value="ECO:0007669"/>
    <property type="project" value="TreeGrafter"/>
</dbReference>
<dbReference type="Gene3D" id="3.30.70.870">
    <property type="entry name" value="Elongation Factor G (Translational Gtpase), domain 3"/>
    <property type="match status" value="1"/>
</dbReference>
<dbReference type="InterPro" id="IPR035647">
    <property type="entry name" value="EFG_III/V"/>
</dbReference>
<evidence type="ECO:0000313" key="5">
    <source>
        <dbReference type="EMBL" id="GHP11051.1"/>
    </source>
</evidence>
<evidence type="ECO:0000313" key="6">
    <source>
        <dbReference type="Proteomes" id="UP000660262"/>
    </source>
</evidence>
<dbReference type="OrthoDB" id="364892at2759"/>
<feature type="region of interest" description="Disordered" evidence="3">
    <location>
        <begin position="223"/>
        <end position="252"/>
    </location>
</feature>
<dbReference type="PROSITE" id="PS51722">
    <property type="entry name" value="G_TR_2"/>
    <property type="match status" value="1"/>
</dbReference>
<feature type="domain" description="Tr-type G" evidence="4">
    <location>
        <begin position="10"/>
        <end position="308"/>
    </location>
</feature>
<dbReference type="GO" id="GO:0003924">
    <property type="term" value="F:GTPase activity"/>
    <property type="evidence" value="ECO:0007669"/>
    <property type="project" value="InterPro"/>
</dbReference>
<dbReference type="SUPFAM" id="SSF52540">
    <property type="entry name" value="P-loop containing nucleoside triphosphate hydrolases"/>
    <property type="match status" value="1"/>
</dbReference>
<dbReference type="InterPro" id="IPR000640">
    <property type="entry name" value="EFG_V-like"/>
</dbReference>
<evidence type="ECO:0000256" key="1">
    <source>
        <dbReference type="ARBA" id="ARBA00022741"/>
    </source>
</evidence>
<dbReference type="CDD" id="cd16261">
    <property type="entry name" value="EF2_snRNP_III"/>
    <property type="match status" value="1"/>
</dbReference>
<dbReference type="Pfam" id="PF00679">
    <property type="entry name" value="EFG_C"/>
    <property type="match status" value="1"/>
</dbReference>